<comment type="caution">
    <text evidence="7">The sequence shown here is derived from an EMBL/GenBank/DDBJ whole genome shotgun (WGS) entry which is preliminary data.</text>
</comment>
<dbReference type="Gene3D" id="3.30.1330.80">
    <property type="entry name" value="Hypothetical protein, similar to alpha- acetolactate decarboxylase, domain 2"/>
    <property type="match status" value="1"/>
</dbReference>
<evidence type="ECO:0000256" key="1">
    <source>
        <dbReference type="ARBA" id="ARBA00023015"/>
    </source>
</evidence>
<dbReference type="Proteomes" id="UP001153555">
    <property type="component" value="Unassembled WGS sequence"/>
</dbReference>
<dbReference type="PANTHER" id="PTHR31500">
    <property type="entry name" value="AT-HOOK MOTIF NUCLEAR-LOCALIZED PROTEIN 9"/>
    <property type="match status" value="1"/>
</dbReference>
<keyword evidence="8" id="KW-1185">Reference proteome</keyword>
<organism evidence="7 8">
    <name type="scientific">Striga hermonthica</name>
    <name type="common">Purple witchweed</name>
    <name type="synonym">Buchnera hermonthica</name>
    <dbReference type="NCBI Taxonomy" id="68872"/>
    <lineage>
        <taxon>Eukaryota</taxon>
        <taxon>Viridiplantae</taxon>
        <taxon>Streptophyta</taxon>
        <taxon>Embryophyta</taxon>
        <taxon>Tracheophyta</taxon>
        <taxon>Spermatophyta</taxon>
        <taxon>Magnoliopsida</taxon>
        <taxon>eudicotyledons</taxon>
        <taxon>Gunneridae</taxon>
        <taxon>Pentapetalae</taxon>
        <taxon>asterids</taxon>
        <taxon>lamiids</taxon>
        <taxon>Lamiales</taxon>
        <taxon>Orobanchaceae</taxon>
        <taxon>Buchnereae</taxon>
        <taxon>Striga</taxon>
    </lineage>
</organism>
<evidence type="ECO:0000256" key="4">
    <source>
        <dbReference type="RuleBase" id="RU367031"/>
    </source>
</evidence>
<reference evidence="7" key="1">
    <citation type="submission" date="2019-12" db="EMBL/GenBank/DDBJ databases">
        <authorList>
            <person name="Scholes J."/>
        </authorList>
    </citation>
    <scope>NUCLEOTIDE SEQUENCE</scope>
</reference>
<evidence type="ECO:0000256" key="2">
    <source>
        <dbReference type="ARBA" id="ARBA00023125"/>
    </source>
</evidence>
<proteinExistence type="predicted"/>
<dbReference type="Pfam" id="PF03479">
    <property type="entry name" value="PCC"/>
    <property type="match status" value="1"/>
</dbReference>
<dbReference type="AlphaFoldDB" id="A0A9N7RLQ9"/>
<accession>A0A9N7RLQ9</accession>
<comment type="function">
    <text evidence="4">Transcription factor that specifically binds AT-rich DNA sequences related to the nuclear matrix attachment regions (MARs).</text>
</comment>
<dbReference type="PROSITE" id="PS51742">
    <property type="entry name" value="PPC"/>
    <property type="match status" value="1"/>
</dbReference>
<evidence type="ECO:0000256" key="3">
    <source>
        <dbReference type="ARBA" id="ARBA00023163"/>
    </source>
</evidence>
<dbReference type="SUPFAM" id="SSF117856">
    <property type="entry name" value="AF0104/ALDC/Ptd012-like"/>
    <property type="match status" value="1"/>
</dbReference>
<dbReference type="GO" id="GO:0005634">
    <property type="term" value="C:nucleus"/>
    <property type="evidence" value="ECO:0007669"/>
    <property type="project" value="UniProtKB-SubCell"/>
</dbReference>
<dbReference type="GO" id="GO:0003680">
    <property type="term" value="F:minor groove of adenine-thymine-rich DNA binding"/>
    <property type="evidence" value="ECO:0007669"/>
    <property type="project" value="UniProtKB-UniRule"/>
</dbReference>
<dbReference type="PANTHER" id="PTHR31500:SF18">
    <property type="entry name" value="AT-HOOK MOTIF NUCLEAR-LOCALIZED PROTEIN 3"/>
    <property type="match status" value="1"/>
</dbReference>
<comment type="domain">
    <text evidence="4">The PPC domain mediates interactions between AHL proteins.</text>
</comment>
<keyword evidence="1 4" id="KW-0805">Transcription regulation</keyword>
<feature type="region of interest" description="Disordered" evidence="5">
    <location>
        <begin position="1"/>
        <end position="81"/>
    </location>
</feature>
<evidence type="ECO:0000256" key="5">
    <source>
        <dbReference type="SAM" id="MobiDB-lite"/>
    </source>
</evidence>
<comment type="subcellular location">
    <subcellularLocation>
        <location evidence="4">Nucleus</location>
    </subcellularLocation>
</comment>
<dbReference type="CDD" id="cd11378">
    <property type="entry name" value="DUF296"/>
    <property type="match status" value="1"/>
</dbReference>
<keyword evidence="2 4" id="KW-0238">DNA-binding</keyword>
<evidence type="ECO:0000313" key="8">
    <source>
        <dbReference type="Proteomes" id="UP001153555"/>
    </source>
</evidence>
<protein>
    <recommendedName>
        <fullName evidence="4">AT-hook motif nuclear-localized protein</fullName>
    </recommendedName>
</protein>
<keyword evidence="4" id="KW-0539">Nucleus</keyword>
<sequence>MEEKDGLNGSGFRLKGDEAPQSYRVEPSDENPGIQSGGSTAPPPPVAPSPNAADPSTELKKKRGRPKKRSGDGSAAALSPMPISASIPFTGDYSSAWKNSASRPVDTFKKKHKLEFENQGQPVACSFSGSFIPHMLTVNSGEDIMMKIISFSQQGSRAICILAANGTISNVTIRQANSSGGTLTYEGRFEILSLTGSFMPSDNGMTKSRSGGLSVSLAGPDGRVLGGGLAGMLVAAGPVQSEDDRNRVLNGGPWLFNKKVISLINPQGAGALSAMDFHTIPFWVHFLNLPLACHMEQCVRLVGQHLGEIIDVDTEGITPRAKVKIDISKPLRRRLRVYLEAHWMKNILFLSNMRSYRIFASTATYSGIGCASVQKRWMVNPLKLTASMGTGCMLYFLSSDKSRGGQIFFRLIQLVLNTQATPV</sequence>
<dbReference type="OrthoDB" id="2014829at2759"/>
<evidence type="ECO:0000313" key="7">
    <source>
        <dbReference type="EMBL" id="CAA0836721.1"/>
    </source>
</evidence>
<feature type="domain" description="PPC" evidence="6">
    <location>
        <begin position="128"/>
        <end position="267"/>
    </location>
</feature>
<evidence type="ECO:0000259" key="6">
    <source>
        <dbReference type="PROSITE" id="PS51742"/>
    </source>
</evidence>
<dbReference type="EMBL" id="CACSLK010030184">
    <property type="protein sequence ID" value="CAA0836721.1"/>
    <property type="molecule type" value="Genomic_DNA"/>
</dbReference>
<keyword evidence="3 4" id="KW-0804">Transcription</keyword>
<gene>
    <name evidence="7" type="ORF">SHERM_03783</name>
</gene>
<dbReference type="InterPro" id="IPR039605">
    <property type="entry name" value="AHL"/>
</dbReference>
<dbReference type="InterPro" id="IPR005175">
    <property type="entry name" value="PPC_dom"/>
</dbReference>
<name>A0A9N7RLQ9_STRHE</name>